<dbReference type="Proteomes" id="UP000236546">
    <property type="component" value="Unassembled WGS sequence"/>
</dbReference>
<keyword evidence="4" id="KW-0539">Nucleus</keyword>
<evidence type="ECO:0008006" key="7">
    <source>
        <dbReference type="Google" id="ProtNLM"/>
    </source>
</evidence>
<dbReference type="EMBL" id="MTYH01000068">
    <property type="protein sequence ID" value="PNP40467.1"/>
    <property type="molecule type" value="Genomic_DNA"/>
</dbReference>
<comment type="caution">
    <text evidence="5">The sequence shown here is derived from an EMBL/GenBank/DDBJ whole genome shotgun (WGS) entry which is preliminary data.</text>
</comment>
<evidence type="ECO:0000256" key="4">
    <source>
        <dbReference type="ARBA" id="ARBA00023242"/>
    </source>
</evidence>
<dbReference type="PANTHER" id="PTHR12363:SF33">
    <property type="entry name" value="IMPORTIN-13"/>
    <property type="match status" value="1"/>
</dbReference>
<comment type="similarity">
    <text evidence="2">Belongs to the importin beta family.</text>
</comment>
<evidence type="ECO:0000313" key="6">
    <source>
        <dbReference type="Proteomes" id="UP000236546"/>
    </source>
</evidence>
<dbReference type="InterPro" id="IPR016024">
    <property type="entry name" value="ARM-type_fold"/>
</dbReference>
<reference evidence="5 6" key="1">
    <citation type="submission" date="2017-02" db="EMBL/GenBank/DDBJ databases">
        <title>Genomes of Trichoderma spp. with biocontrol activity.</title>
        <authorList>
            <person name="Gardiner D."/>
            <person name="Kazan K."/>
            <person name="Vos C."/>
            <person name="Harvey P."/>
        </authorList>
    </citation>
    <scope>NUCLEOTIDE SEQUENCE [LARGE SCALE GENOMIC DNA]</scope>
    <source>
        <strain evidence="5 6">A5MH</strain>
    </source>
</reference>
<sequence>MQEELLPSEIEQVESLILSLYEPASPSTISKTQSTLSRLQSSPQAWSLAHHLLGRPDEKVKFFGALTIIVKLNTENSSLSDSDAVELLVSLLGWYIGALQHKTGLLVVRKLASALATYFIYFHRLCTRYIFHLLVSLASNRAWQPGTIDESVDFNAISESLTGVHLHAAILVMSNILEDVTRIDLNAASNVGLYDSVIANTSDSVTLIAMCMSRDDVSPEVKQDALRCLQVGDPVPFEFSKSREANWIPFSRGFHLLRRHQHETATLQILYGPLLEALSTH</sequence>
<proteinExistence type="inferred from homology"/>
<evidence type="ECO:0000256" key="3">
    <source>
        <dbReference type="ARBA" id="ARBA00022448"/>
    </source>
</evidence>
<accession>A0A2K0T4L5</accession>
<dbReference type="GO" id="GO:0005737">
    <property type="term" value="C:cytoplasm"/>
    <property type="evidence" value="ECO:0007669"/>
    <property type="project" value="TreeGrafter"/>
</dbReference>
<evidence type="ECO:0000313" key="5">
    <source>
        <dbReference type="EMBL" id="PNP40467.1"/>
    </source>
</evidence>
<dbReference type="Gene3D" id="1.25.10.10">
    <property type="entry name" value="Leucine-rich Repeat Variant"/>
    <property type="match status" value="1"/>
</dbReference>
<gene>
    <name evidence="5" type="ORF">TGAMA5MH_07464</name>
</gene>
<dbReference type="OrthoDB" id="2016913at2759"/>
<dbReference type="AlphaFoldDB" id="A0A2K0T4L5"/>
<name>A0A2K0T4L5_9HYPO</name>
<dbReference type="InterPro" id="IPR051345">
    <property type="entry name" value="Importin_beta-like_NTR"/>
</dbReference>
<evidence type="ECO:0000256" key="2">
    <source>
        <dbReference type="ARBA" id="ARBA00007991"/>
    </source>
</evidence>
<dbReference type="InterPro" id="IPR011989">
    <property type="entry name" value="ARM-like"/>
</dbReference>
<keyword evidence="3" id="KW-0813">Transport</keyword>
<dbReference type="SUPFAM" id="SSF48371">
    <property type="entry name" value="ARM repeat"/>
    <property type="match status" value="1"/>
</dbReference>
<organism evidence="5 6">
    <name type="scientific">Trichoderma gamsii</name>
    <dbReference type="NCBI Taxonomy" id="398673"/>
    <lineage>
        <taxon>Eukaryota</taxon>
        <taxon>Fungi</taxon>
        <taxon>Dikarya</taxon>
        <taxon>Ascomycota</taxon>
        <taxon>Pezizomycotina</taxon>
        <taxon>Sordariomycetes</taxon>
        <taxon>Hypocreomycetidae</taxon>
        <taxon>Hypocreales</taxon>
        <taxon>Hypocreaceae</taxon>
        <taxon>Trichoderma</taxon>
    </lineage>
</organism>
<comment type="subcellular location">
    <subcellularLocation>
        <location evidence="1">Nucleus</location>
    </subcellularLocation>
</comment>
<dbReference type="GO" id="GO:0005634">
    <property type="term" value="C:nucleus"/>
    <property type="evidence" value="ECO:0007669"/>
    <property type="project" value="UniProtKB-SubCell"/>
</dbReference>
<evidence type="ECO:0000256" key="1">
    <source>
        <dbReference type="ARBA" id="ARBA00004123"/>
    </source>
</evidence>
<protein>
    <recommendedName>
        <fullName evidence="7">Importin N-terminal domain-containing protein</fullName>
    </recommendedName>
</protein>
<dbReference type="PANTHER" id="PTHR12363">
    <property type="entry name" value="TRANSPORTIN 3 AND IMPORTIN 13"/>
    <property type="match status" value="1"/>
</dbReference>
<dbReference type="GO" id="GO:0006606">
    <property type="term" value="P:protein import into nucleus"/>
    <property type="evidence" value="ECO:0007669"/>
    <property type="project" value="TreeGrafter"/>
</dbReference>